<evidence type="ECO:0000313" key="3">
    <source>
        <dbReference type="Proteomes" id="UP000215459"/>
    </source>
</evidence>
<dbReference type="EMBL" id="NOWF01000002">
    <property type="protein sequence ID" value="OYD09091.1"/>
    <property type="molecule type" value="Genomic_DNA"/>
</dbReference>
<comment type="caution">
    <text evidence="2">The sequence shown here is derived from an EMBL/GenBank/DDBJ whole genome shotgun (WGS) entry which is preliminary data.</text>
</comment>
<dbReference type="Pfam" id="PF14399">
    <property type="entry name" value="BtrH_N"/>
    <property type="match status" value="1"/>
</dbReference>
<accession>A0A235B9Z5</accession>
<dbReference type="Proteomes" id="UP000215459">
    <property type="component" value="Unassembled WGS sequence"/>
</dbReference>
<dbReference type="RefSeq" id="WP_094263440.1">
    <property type="nucleotide sequence ID" value="NZ_NOWF01000002.1"/>
</dbReference>
<keyword evidence="3" id="KW-1185">Reference proteome</keyword>
<name>A0A235B9Z5_9BACL</name>
<protein>
    <recommendedName>
        <fullName evidence="1">Butirosin biosynthesis protein H N-terminal domain-containing protein</fullName>
    </recommendedName>
</protein>
<evidence type="ECO:0000313" key="2">
    <source>
        <dbReference type="EMBL" id="OYD09091.1"/>
    </source>
</evidence>
<organism evidence="2 3">
    <name type="scientific">Paludifilum halophilum</name>
    <dbReference type="NCBI Taxonomy" id="1642702"/>
    <lineage>
        <taxon>Bacteria</taxon>
        <taxon>Bacillati</taxon>
        <taxon>Bacillota</taxon>
        <taxon>Bacilli</taxon>
        <taxon>Bacillales</taxon>
        <taxon>Thermoactinomycetaceae</taxon>
        <taxon>Paludifilum</taxon>
    </lineage>
</organism>
<gene>
    <name evidence="2" type="ORF">CHM34_04820</name>
</gene>
<dbReference type="InterPro" id="IPR026935">
    <property type="entry name" value="BtrH_N"/>
</dbReference>
<sequence length="349" mass="40625">MVTQKQIAGIEPFNDLFYKSCFFNSYFPIVRHYGKEIHHYLLNDLIVYDAGKMKREGLPDMAYIPVVEPERIMEGQGIQALRKSKSDDLVGDLKTDLQADRPVIIWVDPYFEAIRDDTYRKHHGRHSLLIYGFDDPGETFFIVEHRHRDNLSYEKQTIRYKELIDAYEGYHDSFRPGSDFSSYTAFDYDSLCGSETDGFQGKRLEDFVRKMGENYGPIAEGLDQLKVYIRSLEGAATAPERLSSDHEAVLKGLNRILNAKQVDRYRLAAFMEAGSSPLRLMDTIIEHWTFVRRTTAKQFFSGIFRPDAFAETIRKLNELYRLEQEFWRLLFQPFGLRPDMKTSEGENIG</sequence>
<feature type="domain" description="Butirosin biosynthesis protein H N-terminal" evidence="1">
    <location>
        <begin position="83"/>
        <end position="144"/>
    </location>
</feature>
<reference evidence="2 3" key="1">
    <citation type="submission" date="2017-07" db="EMBL/GenBank/DDBJ databases">
        <title>The genome sequence of Paludifilum halophilum highlights mechanisms for microbial adaptation to high salt environemnts.</title>
        <authorList>
            <person name="Belbahri L."/>
        </authorList>
    </citation>
    <scope>NUCLEOTIDE SEQUENCE [LARGE SCALE GENOMIC DNA]</scope>
    <source>
        <strain evidence="2 3">DSM 102817</strain>
    </source>
</reference>
<dbReference type="AlphaFoldDB" id="A0A235B9Z5"/>
<evidence type="ECO:0000259" key="1">
    <source>
        <dbReference type="Pfam" id="PF14399"/>
    </source>
</evidence>
<proteinExistence type="predicted"/>
<dbReference type="OrthoDB" id="1737154at2"/>